<dbReference type="PANTHER" id="PTHR10492">
    <property type="match status" value="1"/>
</dbReference>
<comment type="similarity">
    <text evidence="1">Belongs to the helicase family.</text>
</comment>
<keyword evidence="1" id="KW-0227">DNA damage</keyword>
<dbReference type="GO" id="GO:0000723">
    <property type="term" value="P:telomere maintenance"/>
    <property type="evidence" value="ECO:0007669"/>
    <property type="project" value="InterPro"/>
</dbReference>
<keyword evidence="1" id="KW-0067">ATP-binding</keyword>
<keyword evidence="6" id="KW-1185">Reference proteome</keyword>
<dbReference type="EC" id="5.6.2.3" evidence="1"/>
<feature type="compositionally biased region" description="Basic and acidic residues" evidence="2">
    <location>
        <begin position="133"/>
        <end position="159"/>
    </location>
</feature>
<comment type="catalytic activity">
    <reaction evidence="1">
        <text>ATP + H2O = ADP + phosphate + H(+)</text>
        <dbReference type="Rhea" id="RHEA:13065"/>
        <dbReference type="ChEBI" id="CHEBI:15377"/>
        <dbReference type="ChEBI" id="CHEBI:15378"/>
        <dbReference type="ChEBI" id="CHEBI:30616"/>
        <dbReference type="ChEBI" id="CHEBI:43474"/>
        <dbReference type="ChEBI" id="CHEBI:456216"/>
        <dbReference type="EC" id="5.6.2.3"/>
    </reaction>
</comment>
<feature type="domain" description="DNA helicase Pif1-like DEAD-box helicase" evidence="3">
    <location>
        <begin position="1097"/>
        <end position="1305"/>
    </location>
</feature>
<dbReference type="InterPro" id="IPR027417">
    <property type="entry name" value="P-loop_NTPase"/>
</dbReference>
<keyword evidence="1" id="KW-0547">Nucleotide-binding</keyword>
<dbReference type="OMA" id="WIENIAL"/>
<proteinExistence type="inferred from homology"/>
<evidence type="ECO:0000259" key="4">
    <source>
        <dbReference type="Pfam" id="PF14214"/>
    </source>
</evidence>
<dbReference type="WBParaSite" id="HCON_00136740-00001">
    <property type="protein sequence ID" value="HCON_00136740-00001"/>
    <property type="gene ID" value="HCON_00136740"/>
</dbReference>
<sequence>MRREQESGLQRALRLTEERERARLRRQQQDGREARLASEAEGGRMRRQVEDDYHREARSAANAERARAIRDAEEEERRETRLEQEAVISRIGRRQGSDEIQENPRAREAMRARLRREQEDDAMRQQRHVASAQRERTRRERETSAETRQRRRAVAERYHTRVRSISAQTRGVARTNAQPDEHYDGQMNVACESCGAKHFKSESKGKRTFNDCCNHGSISLRHFNNYPVELRRLLTSQEIEAKEFRKHIRNYNSAFAFASMGAQLDTPRGHGPYCFRIHGQIYHRIGPVLPEDGQPHRYGQVYILDTSMAAEERIGNPANTSCNPRLIQSLGELLHRINVFAQAYKMLHEVAVEEELCAAREGRPAKAVRMVFETPANVDRRRYNAPIANEVAVIYVGNDGDVPTEHSLAVHLRGGGLQTIRVIDPECDPLTYPILFPRGELGWHPNMLKRPSERRRTRLTQKEYYSSMIAARGDFNPLHFAGKLYQQFLVDSYIKIEQNRLNFDRTHQAELRVDSYRGLADYVTGDNDITGPAGVRRVILPSSFPGSPRAMVQNYQDAMAIVSKYGKPDLFITFTCNPAWREITEQLENGQTASDRPDIVARVFNIKLQELYCDLVKRQVLGAVSAYISVMEWQKRGLPHCHILITLAEQDKPRSVSDIDSIVQAVIPDQRTEPRLYNIVTSCMMHRPCGQDNPHSPCMIDGECSKRFPKQFRDETNSDLDGYPEYRRPNDGRTCISGGKVLDNRSVVPYNRYLALRYNGHLNVEICGMIQAVKYMYKYVYKGPDRAALHMVRRNDSFNDREINEIDEYVNARYVCAPEAVHRLLGFELQSKSDTVYRLQVHLPDYQTVTFQGGREEEALRRAAERDTMLTAFFKLNEEHEMLYSGFDVPEGQKDARTLLYIQLPEFFTFDNQSRKWKPRVRQNRQIGRMYTANPLDVERYSLRILLLHRRGPKSFNDLKTVDGVLHDTFKDAAKALGLMNDDTHYDSCLSEASGFQMPAQLRSLFSSLLCFCSITEPVVLWDKFKRALAEDHIRRGVSESEAILRTYYDIMDKMQICGVNLMNIITPPSDQRPAQLIDEELTEAEHVLYGERLMEQLNDGQKAAATSILASMTGDDSRHFFIDGPGGSGKTFLYTALYHTLLGMRKNVICVAWTGIAANLLPNGRTASSTFKINIHDNNRSCCMKRQSAEAKALRNVSVIFWDEISMVPKWTLEAVDVLLKDIMQNNLPFGGKLMILGGDFRQVLPVVEKGQQEDLENACVKNSYLWKNFVTFHLSTNMRASAENIEWARMLLQIGNGTYPEDEDGLIELPSEIRSSGDLITEVFGERISINDVGNLAEKAILAPKNIHVAHMNELSLQRMPEELELKIYKSVDEAEYSDSEDILNYPVEFLNQLSPAGMPPHELRLKQGCIVMLLRNLDIAKGLCNGTRLIVDHCGRFVLGCRFATGSRRNQYVLLPRIDNYTDKGLPFRLRRRQFPIRLAFATTINKAQGQTLSSVGVYLPDDVFSHGQLYVALSRVRSSSSVKVLSPRQKIRNIVFKNVL</sequence>
<organism evidence="6 7">
    <name type="scientific">Haemonchus contortus</name>
    <name type="common">Barber pole worm</name>
    <dbReference type="NCBI Taxonomy" id="6289"/>
    <lineage>
        <taxon>Eukaryota</taxon>
        <taxon>Metazoa</taxon>
        <taxon>Ecdysozoa</taxon>
        <taxon>Nematoda</taxon>
        <taxon>Chromadorea</taxon>
        <taxon>Rhabditida</taxon>
        <taxon>Rhabditina</taxon>
        <taxon>Rhabditomorpha</taxon>
        <taxon>Strongyloidea</taxon>
        <taxon>Trichostrongylidae</taxon>
        <taxon>Haemonchus</taxon>
    </lineage>
</organism>
<dbReference type="InterPro" id="IPR010285">
    <property type="entry name" value="DNA_helicase_pif1-like_DEAD"/>
</dbReference>
<dbReference type="Proteomes" id="UP000025227">
    <property type="component" value="Unplaced"/>
</dbReference>
<keyword evidence="1" id="KW-0233">DNA recombination</keyword>
<keyword evidence="1" id="KW-0347">Helicase</keyword>
<feature type="compositionally biased region" description="Basic and acidic residues" evidence="2">
    <location>
        <begin position="14"/>
        <end position="81"/>
    </location>
</feature>
<dbReference type="GO" id="GO:0006310">
    <property type="term" value="P:DNA recombination"/>
    <property type="evidence" value="ECO:0007669"/>
    <property type="project" value="UniProtKB-KW"/>
</dbReference>
<dbReference type="CDD" id="cd18809">
    <property type="entry name" value="SF1_C_RecD"/>
    <property type="match status" value="1"/>
</dbReference>
<feature type="domain" description="Helitron helicase-like" evidence="4">
    <location>
        <begin position="464"/>
        <end position="645"/>
    </location>
</feature>
<dbReference type="InterPro" id="IPR025476">
    <property type="entry name" value="Helitron_helicase-like"/>
</dbReference>
<dbReference type="InterPro" id="IPR049163">
    <property type="entry name" value="Pif1-like_2B_dom"/>
</dbReference>
<dbReference type="SUPFAM" id="SSF52540">
    <property type="entry name" value="P-loop containing nucleoside triphosphate hydrolases"/>
    <property type="match status" value="2"/>
</dbReference>
<dbReference type="GO" id="GO:0043139">
    <property type="term" value="F:5'-3' DNA helicase activity"/>
    <property type="evidence" value="ECO:0007669"/>
    <property type="project" value="UniProtKB-EC"/>
</dbReference>
<dbReference type="GO" id="GO:0006281">
    <property type="term" value="P:DNA repair"/>
    <property type="evidence" value="ECO:0007669"/>
    <property type="project" value="UniProtKB-KW"/>
</dbReference>
<dbReference type="GO" id="GO:0005524">
    <property type="term" value="F:ATP binding"/>
    <property type="evidence" value="ECO:0007669"/>
    <property type="project" value="UniProtKB-KW"/>
</dbReference>
<keyword evidence="1" id="KW-0378">Hydrolase</keyword>
<evidence type="ECO:0000313" key="7">
    <source>
        <dbReference type="WBParaSite" id="HCON_00136740-00001"/>
    </source>
</evidence>
<dbReference type="Pfam" id="PF14214">
    <property type="entry name" value="Helitron_like_N"/>
    <property type="match status" value="1"/>
</dbReference>
<feature type="region of interest" description="Disordered" evidence="2">
    <location>
        <begin position="1"/>
        <end position="81"/>
    </location>
</feature>
<dbReference type="FunFam" id="3.40.50.300:FF:002884">
    <property type="entry name" value="ATP-dependent DNA helicase"/>
    <property type="match status" value="1"/>
</dbReference>
<evidence type="ECO:0000256" key="1">
    <source>
        <dbReference type="RuleBase" id="RU363044"/>
    </source>
</evidence>
<feature type="region of interest" description="Disordered" evidence="2">
    <location>
        <begin position="116"/>
        <end position="159"/>
    </location>
</feature>
<comment type="cofactor">
    <cofactor evidence="1">
        <name>Mg(2+)</name>
        <dbReference type="ChEBI" id="CHEBI:18420"/>
    </cofactor>
</comment>
<evidence type="ECO:0000313" key="6">
    <source>
        <dbReference type="Proteomes" id="UP000025227"/>
    </source>
</evidence>
<accession>A0A7I4YRC9</accession>
<evidence type="ECO:0000259" key="5">
    <source>
        <dbReference type="Pfam" id="PF21530"/>
    </source>
</evidence>
<protein>
    <recommendedName>
        <fullName evidence="1">ATP-dependent DNA helicase</fullName>
        <ecNumber evidence="1">5.6.2.3</ecNumber>
    </recommendedName>
</protein>
<name>A0A7I4YRC9_HAECO</name>
<dbReference type="GO" id="GO:0016787">
    <property type="term" value="F:hydrolase activity"/>
    <property type="evidence" value="ECO:0007669"/>
    <property type="project" value="UniProtKB-KW"/>
</dbReference>
<feature type="domain" description="DNA helicase Pif1-like 2B" evidence="5">
    <location>
        <begin position="1391"/>
        <end position="1434"/>
    </location>
</feature>
<dbReference type="PANTHER" id="PTHR10492:SF57">
    <property type="entry name" value="ATP-DEPENDENT DNA HELICASE"/>
    <property type="match status" value="1"/>
</dbReference>
<evidence type="ECO:0000256" key="2">
    <source>
        <dbReference type="SAM" id="MobiDB-lite"/>
    </source>
</evidence>
<dbReference type="Pfam" id="PF05970">
    <property type="entry name" value="PIF1"/>
    <property type="match status" value="1"/>
</dbReference>
<keyword evidence="1" id="KW-0234">DNA repair</keyword>
<reference evidence="7" key="1">
    <citation type="submission" date="2020-12" db="UniProtKB">
        <authorList>
            <consortium name="WormBaseParasite"/>
        </authorList>
    </citation>
    <scope>IDENTIFICATION</scope>
    <source>
        <strain evidence="7">MHco3</strain>
    </source>
</reference>
<dbReference type="OrthoDB" id="5864836at2759"/>
<dbReference type="Pfam" id="PF21530">
    <property type="entry name" value="Pif1_2B_dom"/>
    <property type="match status" value="1"/>
</dbReference>
<evidence type="ECO:0000259" key="3">
    <source>
        <dbReference type="Pfam" id="PF05970"/>
    </source>
</evidence>
<dbReference type="Gene3D" id="3.40.50.300">
    <property type="entry name" value="P-loop containing nucleotide triphosphate hydrolases"/>
    <property type="match status" value="1"/>
</dbReference>